<dbReference type="AlphaFoldDB" id="H5SRH6"/>
<gene>
    <name evidence="1" type="ORF">HGMM_OP2C241</name>
</gene>
<reference evidence="1" key="1">
    <citation type="journal article" date="2005" name="Environ. Microbiol.">
        <title>Genetic and functional properties of uncultivated thermophilic crenarchaeotes from a subsurface gold mine as revealed by analysis of genome fragments.</title>
        <authorList>
            <person name="Nunoura T."/>
            <person name="Hirayama H."/>
            <person name="Takami H."/>
            <person name="Oida H."/>
            <person name="Nishi S."/>
            <person name="Shimamura S."/>
            <person name="Suzuki Y."/>
            <person name="Inagaki F."/>
            <person name="Takai K."/>
            <person name="Nealson K.H."/>
            <person name="Horikoshi K."/>
        </authorList>
    </citation>
    <scope>NUCLEOTIDE SEQUENCE</scope>
</reference>
<protein>
    <submittedName>
        <fullName evidence="1">Uncharacterized protein</fullName>
    </submittedName>
</protein>
<accession>H5SRH6</accession>
<name>H5SRH6_ACEAU</name>
<evidence type="ECO:0000313" key="1">
    <source>
        <dbReference type="EMBL" id="BAL58693.1"/>
    </source>
</evidence>
<proteinExistence type="predicted"/>
<dbReference type="EMBL" id="AP011801">
    <property type="protein sequence ID" value="BAL58693.1"/>
    <property type="molecule type" value="Genomic_DNA"/>
</dbReference>
<reference evidence="1" key="2">
    <citation type="journal article" date="2012" name="PLoS ONE">
        <title>A Deeply Branching Thermophilic Bacterium with an Ancient Acetyl-CoA Pathway Dominates a Subsurface Ecosystem.</title>
        <authorList>
            <person name="Takami H."/>
            <person name="Noguchi H."/>
            <person name="Takaki Y."/>
            <person name="Uchiyama I."/>
            <person name="Toyoda A."/>
            <person name="Nishi S."/>
            <person name="Chee G.-J."/>
            <person name="Arai W."/>
            <person name="Nunoura T."/>
            <person name="Itoh T."/>
            <person name="Hattori M."/>
            <person name="Takai K."/>
        </authorList>
    </citation>
    <scope>NUCLEOTIDE SEQUENCE</scope>
</reference>
<organism evidence="1">
    <name type="scientific">Acetithermum autotrophicum</name>
    <dbReference type="NCBI Taxonomy" id="1446466"/>
    <lineage>
        <taxon>Bacteria</taxon>
        <taxon>Candidatus Bipolaricaulota</taxon>
        <taxon>Candidatus Acetithermum</taxon>
    </lineage>
</organism>
<sequence length="179" mass="19337">MRDVLIGLAIAAVLVVGIALLYGGTGGRLTARDQVLADEFKRLRTFLSDSPIQPAMPDHLIKIFSDGTGFFLHFDKPVGQDAQILWLGTMVPGRFCKSDEERVRQTYGPGFVHFHQQFVPGSDPNAGHGGKGGEDGFWFRHIAVTAIPFGDMMAGTGVPWGPVSPGIDLNFMPTPAPEC</sequence>